<keyword evidence="2" id="KW-1185">Reference proteome</keyword>
<protein>
    <recommendedName>
        <fullName evidence="3">Phage protein</fullName>
    </recommendedName>
</protein>
<dbReference type="EMBL" id="NGJS01000001">
    <property type="protein sequence ID" value="RSU00677.1"/>
    <property type="molecule type" value="Genomic_DNA"/>
</dbReference>
<evidence type="ECO:0008006" key="3">
    <source>
        <dbReference type="Google" id="ProtNLM"/>
    </source>
</evidence>
<dbReference type="RefSeq" id="WP_042958044.1">
    <property type="nucleotide sequence ID" value="NZ_NGJS01000001.1"/>
</dbReference>
<gene>
    <name evidence="1" type="ORF">CBF37_01295</name>
</gene>
<name>A0A430A2P6_9ENTE</name>
<comment type="caution">
    <text evidence="1">The sequence shown here is derived from an EMBL/GenBank/DDBJ whole genome shotgun (WGS) entry which is preliminary data.</text>
</comment>
<dbReference type="AlphaFoldDB" id="A0A430A2P6"/>
<dbReference type="Proteomes" id="UP000287857">
    <property type="component" value="Unassembled WGS sequence"/>
</dbReference>
<sequence>MEKKELTERQQYHLNYLKERYNHRSETQSKPYYLALSDWIRSEKVTNLQETEIAVIVDQFTLWVDEKSVERKY</sequence>
<proteinExistence type="predicted"/>
<reference evidence="1 2" key="1">
    <citation type="submission" date="2017-05" db="EMBL/GenBank/DDBJ databases">
        <title>Vagococcus spp. assemblies.</title>
        <authorList>
            <person name="Gulvik C.A."/>
        </authorList>
    </citation>
    <scope>NUCLEOTIDE SEQUENCE [LARGE SCALE GENOMIC DNA]</scope>
    <source>
        <strain evidence="1 2">SS1995</strain>
    </source>
</reference>
<accession>A0A430A2P6</accession>
<evidence type="ECO:0000313" key="1">
    <source>
        <dbReference type="EMBL" id="RSU00677.1"/>
    </source>
</evidence>
<evidence type="ECO:0000313" key="2">
    <source>
        <dbReference type="Proteomes" id="UP000287857"/>
    </source>
</evidence>
<organism evidence="1 2">
    <name type="scientific">Vagococcus vulneris</name>
    <dbReference type="NCBI Taxonomy" id="1977869"/>
    <lineage>
        <taxon>Bacteria</taxon>
        <taxon>Bacillati</taxon>
        <taxon>Bacillota</taxon>
        <taxon>Bacilli</taxon>
        <taxon>Lactobacillales</taxon>
        <taxon>Enterococcaceae</taxon>
        <taxon>Vagococcus</taxon>
    </lineage>
</organism>